<sequence length="64" mass="7378">MWLLRNGRRIRVLLYIDPCWTAEEQWSLFNRYAKGVATGLSSMEAESAAAAAVWKSKWPAISYR</sequence>
<dbReference type="EMBL" id="MN739665">
    <property type="protein sequence ID" value="QHT19408.1"/>
    <property type="molecule type" value="Genomic_DNA"/>
</dbReference>
<protein>
    <submittedName>
        <fullName evidence="1">Uncharacterized protein</fullName>
    </submittedName>
</protein>
<accession>A0A6C0DR57</accession>
<organism evidence="1">
    <name type="scientific">viral metagenome</name>
    <dbReference type="NCBI Taxonomy" id="1070528"/>
    <lineage>
        <taxon>unclassified sequences</taxon>
        <taxon>metagenomes</taxon>
        <taxon>organismal metagenomes</taxon>
    </lineage>
</organism>
<reference evidence="1" key="1">
    <citation type="journal article" date="2020" name="Nature">
        <title>Giant virus diversity and host interactions through global metagenomics.</title>
        <authorList>
            <person name="Schulz F."/>
            <person name="Roux S."/>
            <person name="Paez-Espino D."/>
            <person name="Jungbluth S."/>
            <person name="Walsh D.A."/>
            <person name="Denef V.J."/>
            <person name="McMahon K.D."/>
            <person name="Konstantinidis K.T."/>
            <person name="Eloe-Fadrosh E.A."/>
            <person name="Kyrpides N.C."/>
            <person name="Woyke T."/>
        </authorList>
    </citation>
    <scope>NUCLEOTIDE SEQUENCE</scope>
    <source>
        <strain evidence="1">GVMAG-M-3300023174-57</strain>
    </source>
</reference>
<name>A0A6C0DR57_9ZZZZ</name>
<proteinExistence type="predicted"/>
<evidence type="ECO:0000313" key="1">
    <source>
        <dbReference type="EMBL" id="QHT19408.1"/>
    </source>
</evidence>
<dbReference type="AlphaFoldDB" id="A0A6C0DR57"/>